<dbReference type="SUPFAM" id="SSF51735">
    <property type="entry name" value="NAD(P)-binding Rossmann-fold domains"/>
    <property type="match status" value="1"/>
</dbReference>
<dbReference type="PANTHER" id="PTHR45348:SF2">
    <property type="entry name" value="ZINC-TYPE ALCOHOL DEHYDROGENASE-LIKE PROTEIN C2E1P3.01"/>
    <property type="match status" value="1"/>
</dbReference>
<dbReference type="GO" id="GO:0016651">
    <property type="term" value="F:oxidoreductase activity, acting on NAD(P)H"/>
    <property type="evidence" value="ECO:0007669"/>
    <property type="project" value="InterPro"/>
</dbReference>
<evidence type="ECO:0000313" key="5">
    <source>
        <dbReference type="Proteomes" id="UP000034680"/>
    </source>
</evidence>
<dbReference type="EMBL" id="LCUC01000083">
    <property type="protein sequence ID" value="KKY37503.1"/>
    <property type="molecule type" value="Genomic_DNA"/>
</dbReference>
<dbReference type="STRING" id="1214573.A0A0G2HRM3"/>
<evidence type="ECO:0000259" key="3">
    <source>
        <dbReference type="SMART" id="SM00829"/>
    </source>
</evidence>
<dbReference type="InterPro" id="IPR013154">
    <property type="entry name" value="ADH-like_N"/>
</dbReference>
<reference evidence="4 5" key="1">
    <citation type="submission" date="2015-05" db="EMBL/GenBank/DDBJ databases">
        <title>Distinctive expansion of gene families associated with plant cell wall degradation and secondary metabolism in the genomes of grapevine trunk pathogens.</title>
        <authorList>
            <person name="Lawrence D.P."/>
            <person name="Travadon R."/>
            <person name="Rolshausen P.E."/>
            <person name="Baumgartner K."/>
        </authorList>
    </citation>
    <scope>NUCLEOTIDE SEQUENCE [LARGE SCALE GENOMIC DNA]</scope>
    <source>
        <strain evidence="4">DA912</strain>
    </source>
</reference>
<comment type="caution">
    <text evidence="4">The sequence shown here is derived from an EMBL/GenBank/DDBJ whole genome shotgun (WGS) entry which is preliminary data.</text>
</comment>
<gene>
    <name evidence="4" type="ORF">UCDDA912_g02493</name>
</gene>
<dbReference type="Gene3D" id="3.40.50.720">
    <property type="entry name" value="NAD(P)-binding Rossmann-like Domain"/>
    <property type="match status" value="1"/>
</dbReference>
<feature type="domain" description="Enoyl reductase (ER)" evidence="3">
    <location>
        <begin position="11"/>
        <end position="368"/>
    </location>
</feature>
<accession>A0A0G2HRM3</accession>
<dbReference type="InterPro" id="IPR047122">
    <property type="entry name" value="Trans-enoyl_RdTase-like"/>
</dbReference>
<dbReference type="Pfam" id="PF08240">
    <property type="entry name" value="ADH_N"/>
    <property type="match status" value="1"/>
</dbReference>
<dbReference type="CDD" id="cd08249">
    <property type="entry name" value="enoyl_reductase_like"/>
    <property type="match status" value="1"/>
</dbReference>
<organism evidence="4 5">
    <name type="scientific">Diaporthe ampelina</name>
    <dbReference type="NCBI Taxonomy" id="1214573"/>
    <lineage>
        <taxon>Eukaryota</taxon>
        <taxon>Fungi</taxon>
        <taxon>Dikarya</taxon>
        <taxon>Ascomycota</taxon>
        <taxon>Pezizomycotina</taxon>
        <taxon>Sordariomycetes</taxon>
        <taxon>Sordariomycetidae</taxon>
        <taxon>Diaporthales</taxon>
        <taxon>Diaporthaceae</taxon>
        <taxon>Diaporthe</taxon>
    </lineage>
</organism>
<keyword evidence="2" id="KW-0560">Oxidoreductase</keyword>
<dbReference type="SUPFAM" id="SSF50129">
    <property type="entry name" value="GroES-like"/>
    <property type="match status" value="1"/>
</dbReference>
<reference evidence="4 5" key="2">
    <citation type="submission" date="2015-05" db="EMBL/GenBank/DDBJ databases">
        <authorList>
            <person name="Morales-Cruz A."/>
            <person name="Amrine K.C."/>
            <person name="Cantu D."/>
        </authorList>
    </citation>
    <scope>NUCLEOTIDE SEQUENCE [LARGE SCALE GENOMIC DNA]</scope>
    <source>
        <strain evidence="4">DA912</strain>
    </source>
</reference>
<dbReference type="Pfam" id="PF00107">
    <property type="entry name" value="ADH_zinc_N"/>
    <property type="match status" value="1"/>
</dbReference>
<dbReference type="Proteomes" id="UP000034680">
    <property type="component" value="Unassembled WGS sequence"/>
</dbReference>
<dbReference type="InterPro" id="IPR036291">
    <property type="entry name" value="NAD(P)-bd_dom_sf"/>
</dbReference>
<evidence type="ECO:0000313" key="4">
    <source>
        <dbReference type="EMBL" id="KKY37503.1"/>
    </source>
</evidence>
<comment type="similarity">
    <text evidence="1">Belongs to the zinc-containing alcohol dehydrogenase family.</text>
</comment>
<evidence type="ECO:0000256" key="2">
    <source>
        <dbReference type="ARBA" id="ARBA00023002"/>
    </source>
</evidence>
<dbReference type="Gene3D" id="3.90.180.10">
    <property type="entry name" value="Medium-chain alcohol dehydrogenases, catalytic domain"/>
    <property type="match status" value="1"/>
</dbReference>
<name>A0A0G2HRM3_9PEZI</name>
<dbReference type="SMART" id="SM00829">
    <property type="entry name" value="PKS_ER"/>
    <property type="match status" value="1"/>
</dbReference>
<dbReference type="AlphaFoldDB" id="A0A0G2HRM3"/>
<dbReference type="InterPro" id="IPR011032">
    <property type="entry name" value="GroES-like_sf"/>
</dbReference>
<proteinExistence type="inferred from homology"/>
<dbReference type="PANTHER" id="PTHR45348">
    <property type="entry name" value="HYPOTHETICAL OXIDOREDUCTASE (EUROFUNG)"/>
    <property type="match status" value="1"/>
</dbReference>
<sequence length="373" mass="39078">MSDIPATFKAAVLPSPRGKHVVSDRSLGALGPGEVAIKVTATAINPVDWKIRDQGILLGDKYPAVIGSDAAGEIAAVGPGVSAFAKGDRVFFQGILTSFDNSTFQQYCKLSAELVSHTPSNISDEQAAGVQLALMAAVTGFYHNTGHGISPGPWDVENGGREAGKGKAIVILGGSSSVGQYAIQLAKLSGFERIVTNSSASHFKHLKSLGADVVLDRKAQSKAEDYRAAIGDLPLEFVWDSIAEKETAKLGIAILGLVKTTSDERQVVGVWNPNDNPDPTAGPYPEVVEAGLAAKPRVNVKQILGLGSAPEKRYVSEPVVRAIGGEDGWIAKGLFQPNRPIVIEGGLGAVDEALDRNKSGVSGEKVIIRPFGP</sequence>
<keyword evidence="5" id="KW-1185">Reference proteome</keyword>
<dbReference type="InterPro" id="IPR020843">
    <property type="entry name" value="ER"/>
</dbReference>
<dbReference type="InterPro" id="IPR013149">
    <property type="entry name" value="ADH-like_C"/>
</dbReference>
<evidence type="ECO:0000256" key="1">
    <source>
        <dbReference type="ARBA" id="ARBA00008072"/>
    </source>
</evidence>
<dbReference type="OrthoDB" id="10257049at2759"/>
<protein>
    <submittedName>
        <fullName evidence="4">Putative alcohol dehydrogenase</fullName>
    </submittedName>
</protein>